<sequence length="140" mass="17138">FRMTSLIRYERSFDSEDFGRAWIRLLEEDDMRGRFTWNEGEYSVSNKFLVEFKNGRRKVYRTHSPTNIFPNFIRMTSLIRYERSFDSEDFGRAWIRLLEEDDMRGRFTWNEGEYSVSNKFLVEFKNGRRKVYRTHSPTNI</sequence>
<feature type="non-terminal residue" evidence="1">
    <location>
        <position position="140"/>
    </location>
</feature>
<gene>
    <name evidence="1" type="ORF">PFISCL1PPCAC_11078</name>
</gene>
<accession>A0AAV5VK51</accession>
<proteinExistence type="predicted"/>
<evidence type="ECO:0008006" key="3">
    <source>
        <dbReference type="Google" id="ProtNLM"/>
    </source>
</evidence>
<name>A0AAV5VK51_9BILA</name>
<dbReference type="Proteomes" id="UP001432322">
    <property type="component" value="Unassembled WGS sequence"/>
</dbReference>
<dbReference type="EMBL" id="BTSY01000003">
    <property type="protein sequence ID" value="GMT19781.1"/>
    <property type="molecule type" value="Genomic_DNA"/>
</dbReference>
<evidence type="ECO:0000313" key="2">
    <source>
        <dbReference type="Proteomes" id="UP001432322"/>
    </source>
</evidence>
<dbReference type="AlphaFoldDB" id="A0AAV5VK51"/>
<protein>
    <recommendedName>
        <fullName evidence="3">C-type lectin domain-containing protein</fullName>
    </recommendedName>
</protein>
<organism evidence="1 2">
    <name type="scientific">Pristionchus fissidentatus</name>
    <dbReference type="NCBI Taxonomy" id="1538716"/>
    <lineage>
        <taxon>Eukaryota</taxon>
        <taxon>Metazoa</taxon>
        <taxon>Ecdysozoa</taxon>
        <taxon>Nematoda</taxon>
        <taxon>Chromadorea</taxon>
        <taxon>Rhabditida</taxon>
        <taxon>Rhabditina</taxon>
        <taxon>Diplogasteromorpha</taxon>
        <taxon>Diplogasteroidea</taxon>
        <taxon>Neodiplogasteridae</taxon>
        <taxon>Pristionchus</taxon>
    </lineage>
</organism>
<keyword evidence="2" id="KW-1185">Reference proteome</keyword>
<feature type="non-terminal residue" evidence="1">
    <location>
        <position position="1"/>
    </location>
</feature>
<evidence type="ECO:0000313" key="1">
    <source>
        <dbReference type="EMBL" id="GMT19781.1"/>
    </source>
</evidence>
<reference evidence="1" key="1">
    <citation type="submission" date="2023-10" db="EMBL/GenBank/DDBJ databases">
        <title>Genome assembly of Pristionchus species.</title>
        <authorList>
            <person name="Yoshida K."/>
            <person name="Sommer R.J."/>
        </authorList>
    </citation>
    <scope>NUCLEOTIDE SEQUENCE</scope>
    <source>
        <strain evidence="1">RS5133</strain>
    </source>
</reference>
<comment type="caution">
    <text evidence="1">The sequence shown here is derived from an EMBL/GenBank/DDBJ whole genome shotgun (WGS) entry which is preliminary data.</text>
</comment>